<dbReference type="Pfam" id="PF25390">
    <property type="entry name" value="WD40_RLD"/>
    <property type="match status" value="1"/>
</dbReference>
<accession>A0A367K5W0</accession>
<keyword evidence="7" id="KW-1185">Reference proteome</keyword>
<name>A0A367K5W0_RHIAZ</name>
<evidence type="ECO:0000313" key="7">
    <source>
        <dbReference type="Proteomes" id="UP000252139"/>
    </source>
</evidence>
<dbReference type="PROSITE" id="PS00626">
    <property type="entry name" value="RCC1_2"/>
    <property type="match status" value="2"/>
</dbReference>
<dbReference type="Proteomes" id="UP000252139">
    <property type="component" value="Unassembled WGS sequence"/>
</dbReference>
<dbReference type="InterPro" id="IPR058923">
    <property type="entry name" value="RCC1-like_dom"/>
</dbReference>
<keyword evidence="2" id="KW-0677">Repeat</keyword>
<proteinExistence type="predicted"/>
<evidence type="ECO:0000256" key="4">
    <source>
        <dbReference type="SAM" id="MobiDB-lite"/>
    </source>
</evidence>
<feature type="domain" description="RCC1-like" evidence="5">
    <location>
        <begin position="56"/>
        <end position="430"/>
    </location>
</feature>
<dbReference type="GO" id="GO:0005737">
    <property type="term" value="C:cytoplasm"/>
    <property type="evidence" value="ECO:0007669"/>
    <property type="project" value="TreeGrafter"/>
</dbReference>
<evidence type="ECO:0000259" key="5">
    <source>
        <dbReference type="Pfam" id="PF25390"/>
    </source>
</evidence>
<protein>
    <recommendedName>
        <fullName evidence="5">RCC1-like domain-containing protein</fullName>
    </recommendedName>
</protein>
<dbReference type="Gene3D" id="2.130.10.30">
    <property type="entry name" value="Regulator of chromosome condensation 1/beta-lactamase-inhibitor protein II"/>
    <property type="match status" value="1"/>
</dbReference>
<dbReference type="PRINTS" id="PR00633">
    <property type="entry name" value="RCCNDNSATION"/>
</dbReference>
<dbReference type="PROSITE" id="PS50012">
    <property type="entry name" value="RCC1_3"/>
    <property type="match status" value="7"/>
</dbReference>
<feature type="region of interest" description="Disordered" evidence="4">
    <location>
        <begin position="1"/>
        <end position="37"/>
    </location>
</feature>
<comment type="caution">
    <text evidence="6">The sequence shown here is derived from an EMBL/GenBank/DDBJ whole genome shotgun (WGS) entry which is preliminary data.</text>
</comment>
<feature type="repeat" description="RCC1" evidence="3">
    <location>
        <begin position="381"/>
        <end position="434"/>
    </location>
</feature>
<feature type="repeat" description="RCC1" evidence="3">
    <location>
        <begin position="263"/>
        <end position="315"/>
    </location>
</feature>
<dbReference type="STRING" id="86630.A0A367K5W0"/>
<dbReference type="OrthoDB" id="61110at2759"/>
<evidence type="ECO:0000256" key="2">
    <source>
        <dbReference type="ARBA" id="ARBA00022737"/>
    </source>
</evidence>
<feature type="repeat" description="RCC1" evidence="3">
    <location>
        <begin position="210"/>
        <end position="262"/>
    </location>
</feature>
<dbReference type="InterPro" id="IPR009091">
    <property type="entry name" value="RCC1/BLIP-II"/>
</dbReference>
<evidence type="ECO:0000256" key="1">
    <source>
        <dbReference type="ARBA" id="ARBA00022658"/>
    </source>
</evidence>
<dbReference type="AlphaFoldDB" id="A0A367K5W0"/>
<feature type="non-terminal residue" evidence="6">
    <location>
        <position position="1"/>
    </location>
</feature>
<dbReference type="SUPFAM" id="SSF50985">
    <property type="entry name" value="RCC1/BLIP-II"/>
    <property type="match status" value="1"/>
</dbReference>
<keyword evidence="1" id="KW-0344">Guanine-nucleotide releasing factor</keyword>
<feature type="repeat" description="RCC1" evidence="3">
    <location>
        <begin position="155"/>
        <end position="209"/>
    </location>
</feature>
<evidence type="ECO:0000256" key="3">
    <source>
        <dbReference type="PROSITE-ProRule" id="PRU00235"/>
    </source>
</evidence>
<feature type="repeat" description="RCC1" evidence="3">
    <location>
        <begin position="55"/>
        <end position="105"/>
    </location>
</feature>
<dbReference type="InterPro" id="IPR000408">
    <property type="entry name" value="Reg_chr_condens"/>
</dbReference>
<organism evidence="6 7">
    <name type="scientific">Rhizopus azygosporus</name>
    <name type="common">Rhizopus microsporus var. azygosporus</name>
    <dbReference type="NCBI Taxonomy" id="86630"/>
    <lineage>
        <taxon>Eukaryota</taxon>
        <taxon>Fungi</taxon>
        <taxon>Fungi incertae sedis</taxon>
        <taxon>Mucoromycota</taxon>
        <taxon>Mucoromycotina</taxon>
        <taxon>Mucoromycetes</taxon>
        <taxon>Mucorales</taxon>
        <taxon>Mucorineae</taxon>
        <taxon>Rhizopodaceae</taxon>
        <taxon>Rhizopus</taxon>
    </lineage>
</organism>
<feature type="repeat" description="RCC1" evidence="3">
    <location>
        <begin position="316"/>
        <end position="380"/>
    </location>
</feature>
<sequence>PMPATKRHNNATPEKANTKRTRASPASDTEAAAKRAKKRVRTLLNKVAERPTDAGRVFVCGTNDFGQLGIEGDEKSRPVPLKTLADVDIVDVICGGLHSFAMTPEGNLYSWGCADEGVLGREGNNEVPAKVDVGDVSFVKVVSGDCINMAITAEGKLYTWGTYRGTEGIFGFSPTLLNQRTPLLYSALAKEIIVDIATGTNHSLALTAEGRIYAWGYGEQGQLGRRVSVRHPKDSLRCDLVGLKNVKLIGAGSYHSLAVTHDNKLYAWGLNNYRQCVDSDENIIPSPTLVSLPESVGTIVSVDAGEHFTLIVNEAGEVFTYGRGDANQLGLSEEVMAPLKVKSEESAFKFIIPVATKVSDLPPVSHVSAGTEFVLIACQNGQGYSWGFNSSNAIGNGSDDDEPVPKLLRGKNLGTNLILRVAAGGQHSVFLTKPAADAPASA</sequence>
<evidence type="ECO:0000313" key="6">
    <source>
        <dbReference type="EMBL" id="RCH97546.1"/>
    </source>
</evidence>
<dbReference type="PANTHER" id="PTHR45982">
    <property type="entry name" value="REGULATOR OF CHROMOSOME CONDENSATION"/>
    <property type="match status" value="1"/>
</dbReference>
<dbReference type="GO" id="GO:0005085">
    <property type="term" value="F:guanyl-nucleotide exchange factor activity"/>
    <property type="evidence" value="ECO:0007669"/>
    <property type="project" value="TreeGrafter"/>
</dbReference>
<dbReference type="InterPro" id="IPR051553">
    <property type="entry name" value="Ran_GTPase-activating"/>
</dbReference>
<reference evidence="6 7" key="1">
    <citation type="journal article" date="2018" name="G3 (Bethesda)">
        <title>Phylogenetic and Phylogenomic Definition of Rhizopus Species.</title>
        <authorList>
            <person name="Gryganskyi A.P."/>
            <person name="Golan J."/>
            <person name="Dolatabadi S."/>
            <person name="Mondo S."/>
            <person name="Robb S."/>
            <person name="Idnurm A."/>
            <person name="Muszewska A."/>
            <person name="Steczkiewicz K."/>
            <person name="Masonjones S."/>
            <person name="Liao H.L."/>
            <person name="Gajdeczka M.T."/>
            <person name="Anike F."/>
            <person name="Vuek A."/>
            <person name="Anishchenko I.M."/>
            <person name="Voigt K."/>
            <person name="de Hoog G.S."/>
            <person name="Smith M.E."/>
            <person name="Heitman J."/>
            <person name="Vilgalys R."/>
            <person name="Stajich J.E."/>
        </authorList>
    </citation>
    <scope>NUCLEOTIDE SEQUENCE [LARGE SCALE GENOMIC DNA]</scope>
    <source>
        <strain evidence="6 7">CBS 357.93</strain>
    </source>
</reference>
<dbReference type="EMBL" id="PJQL01000268">
    <property type="protein sequence ID" value="RCH97546.1"/>
    <property type="molecule type" value="Genomic_DNA"/>
</dbReference>
<feature type="repeat" description="RCC1" evidence="3">
    <location>
        <begin position="106"/>
        <end position="154"/>
    </location>
</feature>
<dbReference type="PANTHER" id="PTHR45982:SF1">
    <property type="entry name" value="REGULATOR OF CHROMOSOME CONDENSATION"/>
    <property type="match status" value="1"/>
</dbReference>
<gene>
    <name evidence="6" type="ORF">CU097_002283</name>
</gene>